<dbReference type="InterPro" id="IPR017896">
    <property type="entry name" value="4Fe4S_Fe-S-bd"/>
</dbReference>
<evidence type="ECO:0000256" key="1">
    <source>
        <dbReference type="ARBA" id="ARBA00022723"/>
    </source>
</evidence>
<dbReference type="SUPFAM" id="SSF46548">
    <property type="entry name" value="alpha-helical ferredoxin"/>
    <property type="match status" value="1"/>
</dbReference>
<dbReference type="Proteomes" id="UP000823935">
    <property type="component" value="Unassembled WGS sequence"/>
</dbReference>
<dbReference type="PROSITE" id="PS00198">
    <property type="entry name" value="4FE4S_FER_1"/>
    <property type="match status" value="1"/>
</dbReference>
<protein>
    <submittedName>
        <fullName evidence="5">Aldo/keto reductase</fullName>
    </submittedName>
</protein>
<dbReference type="CDD" id="cd19096">
    <property type="entry name" value="AKR_Fe-S_oxidoreductase"/>
    <property type="match status" value="1"/>
</dbReference>
<dbReference type="AlphaFoldDB" id="A0A9D1JJY9"/>
<evidence type="ECO:0000259" key="4">
    <source>
        <dbReference type="PROSITE" id="PS51379"/>
    </source>
</evidence>
<gene>
    <name evidence="5" type="ORF">IAB44_08175</name>
</gene>
<dbReference type="PRINTS" id="PR00069">
    <property type="entry name" value="ALDKETRDTASE"/>
</dbReference>
<dbReference type="InterPro" id="IPR020471">
    <property type="entry name" value="AKR"/>
</dbReference>
<dbReference type="GO" id="GO:0051536">
    <property type="term" value="F:iron-sulfur cluster binding"/>
    <property type="evidence" value="ECO:0007669"/>
    <property type="project" value="UniProtKB-KW"/>
</dbReference>
<evidence type="ECO:0000313" key="5">
    <source>
        <dbReference type="EMBL" id="HIS31502.1"/>
    </source>
</evidence>
<dbReference type="Pfam" id="PF00248">
    <property type="entry name" value="Aldo_ket_red"/>
    <property type="match status" value="1"/>
</dbReference>
<evidence type="ECO:0000313" key="6">
    <source>
        <dbReference type="Proteomes" id="UP000823935"/>
    </source>
</evidence>
<keyword evidence="2" id="KW-0408">Iron</keyword>
<dbReference type="GO" id="GO:0016491">
    <property type="term" value="F:oxidoreductase activity"/>
    <property type="evidence" value="ECO:0007669"/>
    <property type="project" value="InterPro"/>
</dbReference>
<reference evidence="5" key="2">
    <citation type="journal article" date="2021" name="PeerJ">
        <title>Extensive microbial diversity within the chicken gut microbiome revealed by metagenomics and culture.</title>
        <authorList>
            <person name="Gilroy R."/>
            <person name="Ravi A."/>
            <person name="Getino M."/>
            <person name="Pursley I."/>
            <person name="Horton D.L."/>
            <person name="Alikhan N.F."/>
            <person name="Baker D."/>
            <person name="Gharbi K."/>
            <person name="Hall N."/>
            <person name="Watson M."/>
            <person name="Adriaenssens E.M."/>
            <person name="Foster-Nyarko E."/>
            <person name="Jarju S."/>
            <person name="Secka A."/>
            <person name="Antonio M."/>
            <person name="Oren A."/>
            <person name="Chaudhuri R.R."/>
            <person name="La Ragione R."/>
            <person name="Hildebrand F."/>
            <person name="Pallen M.J."/>
        </authorList>
    </citation>
    <scope>NUCLEOTIDE SEQUENCE</scope>
    <source>
        <strain evidence="5">CHK190-19873</strain>
    </source>
</reference>
<dbReference type="InterPro" id="IPR023210">
    <property type="entry name" value="NADP_OxRdtase_dom"/>
</dbReference>
<dbReference type="PANTHER" id="PTHR43312">
    <property type="entry name" value="D-THREO-ALDOSE 1-DEHYDROGENASE"/>
    <property type="match status" value="1"/>
</dbReference>
<comment type="caution">
    <text evidence="5">The sequence shown here is derived from an EMBL/GenBank/DDBJ whole genome shotgun (WGS) entry which is preliminary data.</text>
</comment>
<feature type="domain" description="4Fe-4S ferredoxin-type" evidence="4">
    <location>
        <begin position="335"/>
        <end position="363"/>
    </location>
</feature>
<dbReference type="InterPro" id="IPR017900">
    <property type="entry name" value="4Fe4S_Fe_S_CS"/>
</dbReference>
<name>A0A9D1JJY9_9FIRM</name>
<dbReference type="InterPro" id="IPR053135">
    <property type="entry name" value="AKR2_Oxidoreductase"/>
</dbReference>
<reference evidence="5" key="1">
    <citation type="submission" date="2020-10" db="EMBL/GenBank/DDBJ databases">
        <authorList>
            <person name="Gilroy R."/>
        </authorList>
    </citation>
    <scope>NUCLEOTIDE SEQUENCE</scope>
    <source>
        <strain evidence="5">CHK190-19873</strain>
    </source>
</reference>
<dbReference type="SUPFAM" id="SSF51430">
    <property type="entry name" value="NAD(P)-linked oxidoreductase"/>
    <property type="match status" value="1"/>
</dbReference>
<keyword evidence="1" id="KW-0479">Metal-binding</keyword>
<dbReference type="InterPro" id="IPR036812">
    <property type="entry name" value="NAD(P)_OxRdtase_dom_sf"/>
</dbReference>
<dbReference type="GO" id="GO:0046872">
    <property type="term" value="F:metal ion binding"/>
    <property type="evidence" value="ECO:0007669"/>
    <property type="project" value="UniProtKB-KW"/>
</dbReference>
<dbReference type="Pfam" id="PF13187">
    <property type="entry name" value="Fer4_9"/>
    <property type="match status" value="1"/>
</dbReference>
<sequence>MKYRSFGKTGIRVSALGFGCMRFPTVEKDEKRVIDRQRAITMLRNAIDNGVNYVDTAYPYHGGESEEVVGIALEDGYRDKVYLADKCPVWLLKKEEDFDRILDEQLAKLKTDHIDFYLLHALDGNRFENTVKKFHLISHMEKAKEEGKIRHLGFSFHDNLDSFKKIIDAYDGWEFCQIQYNYVDVCHQAGTEGLRYAAGKGLGVVIMEPLRGGKLADVSLHLAETFPAGKTPVEWALDFIWDQPEVSLLLSGMSAEKQVEDNLLYADRSGAGMLTEEERAVFGKAKEIFDTMALVKCTKCRYCMPCPSGLDIPGIFSIYNRVPVDGKEAAAKDYAVLDVKADACVACKRCEKACPQHINISGEMQVIRETFEESGN</sequence>
<dbReference type="Gene3D" id="3.20.20.100">
    <property type="entry name" value="NADP-dependent oxidoreductase domain"/>
    <property type="match status" value="1"/>
</dbReference>
<dbReference type="Gene3D" id="3.30.70.20">
    <property type="match status" value="1"/>
</dbReference>
<dbReference type="PROSITE" id="PS51379">
    <property type="entry name" value="4FE4S_FER_2"/>
    <property type="match status" value="1"/>
</dbReference>
<evidence type="ECO:0000256" key="3">
    <source>
        <dbReference type="ARBA" id="ARBA00023014"/>
    </source>
</evidence>
<evidence type="ECO:0000256" key="2">
    <source>
        <dbReference type="ARBA" id="ARBA00023004"/>
    </source>
</evidence>
<accession>A0A9D1JJY9</accession>
<organism evidence="5 6">
    <name type="scientific">Candidatus Limivivens intestinipullorum</name>
    <dbReference type="NCBI Taxonomy" id="2840858"/>
    <lineage>
        <taxon>Bacteria</taxon>
        <taxon>Bacillati</taxon>
        <taxon>Bacillota</taxon>
        <taxon>Clostridia</taxon>
        <taxon>Lachnospirales</taxon>
        <taxon>Lachnospiraceae</taxon>
        <taxon>Lachnospiraceae incertae sedis</taxon>
        <taxon>Candidatus Limivivens</taxon>
    </lineage>
</organism>
<dbReference type="EMBL" id="DVIQ01000043">
    <property type="protein sequence ID" value="HIS31502.1"/>
    <property type="molecule type" value="Genomic_DNA"/>
</dbReference>
<proteinExistence type="predicted"/>
<dbReference type="PANTHER" id="PTHR43312:SF2">
    <property type="entry name" value="OXIDOREDUCTASE"/>
    <property type="match status" value="1"/>
</dbReference>
<keyword evidence="3" id="KW-0411">Iron-sulfur</keyword>